<dbReference type="SUPFAM" id="SSF54160">
    <property type="entry name" value="Chromo domain-like"/>
    <property type="match status" value="1"/>
</dbReference>
<feature type="domain" description="Chromo" evidence="1">
    <location>
        <begin position="25"/>
        <end position="72"/>
    </location>
</feature>
<name>A0A0X3NTY8_SCHSO</name>
<sequence>MVSSSARKSVHVVKSGNYKRLPGEYEVEKILDVKVVDGSEQFLVKWKDHDEFVFGRSLLLVLITRGNPLVTWPVREFFMNFSFKGPWRKKKSSMWRLTATNHTGSNVALRQHALLALQRLTRSSIS</sequence>
<evidence type="ECO:0000259" key="1">
    <source>
        <dbReference type="PROSITE" id="PS50013"/>
    </source>
</evidence>
<proteinExistence type="predicted"/>
<gene>
    <name evidence="2" type="primary">CBX3</name>
    <name evidence="2" type="ORF">TR125803</name>
</gene>
<dbReference type="InterPro" id="IPR000953">
    <property type="entry name" value="Chromo/chromo_shadow_dom"/>
</dbReference>
<dbReference type="InterPro" id="IPR016197">
    <property type="entry name" value="Chromo-like_dom_sf"/>
</dbReference>
<protein>
    <submittedName>
        <fullName evidence="2">Chromobox protein homolog 3</fullName>
    </submittedName>
</protein>
<dbReference type="Gene3D" id="2.40.50.40">
    <property type="match status" value="1"/>
</dbReference>
<dbReference type="AlphaFoldDB" id="A0A0X3NTY8"/>
<dbReference type="Pfam" id="PF00385">
    <property type="entry name" value="Chromo"/>
    <property type="match status" value="1"/>
</dbReference>
<reference evidence="2" key="1">
    <citation type="submission" date="2016-01" db="EMBL/GenBank/DDBJ databases">
        <title>Reference transcriptome for the parasite Schistocephalus solidus: insights into the molecular evolution of parasitism.</title>
        <authorList>
            <person name="Hebert F.O."/>
            <person name="Grambauer S."/>
            <person name="Barber I."/>
            <person name="Landry C.R."/>
            <person name="Aubin-Horth N."/>
        </authorList>
    </citation>
    <scope>NUCLEOTIDE SEQUENCE</scope>
</reference>
<organism evidence="2">
    <name type="scientific">Schistocephalus solidus</name>
    <name type="common">Tapeworm</name>
    <dbReference type="NCBI Taxonomy" id="70667"/>
    <lineage>
        <taxon>Eukaryota</taxon>
        <taxon>Metazoa</taxon>
        <taxon>Spiralia</taxon>
        <taxon>Lophotrochozoa</taxon>
        <taxon>Platyhelminthes</taxon>
        <taxon>Cestoda</taxon>
        <taxon>Eucestoda</taxon>
        <taxon>Diphyllobothriidea</taxon>
        <taxon>Diphyllobothriidae</taxon>
        <taxon>Schistocephalus</taxon>
    </lineage>
</organism>
<evidence type="ECO:0000313" key="2">
    <source>
        <dbReference type="EMBL" id="JAP43371.1"/>
    </source>
</evidence>
<dbReference type="CDD" id="cd00024">
    <property type="entry name" value="CD_CSD"/>
    <property type="match status" value="1"/>
</dbReference>
<dbReference type="PROSITE" id="PS50013">
    <property type="entry name" value="CHROMO_2"/>
    <property type="match status" value="1"/>
</dbReference>
<dbReference type="InterPro" id="IPR023780">
    <property type="entry name" value="Chromo_domain"/>
</dbReference>
<dbReference type="EMBL" id="GEEE01019854">
    <property type="protein sequence ID" value="JAP43371.1"/>
    <property type="molecule type" value="Transcribed_RNA"/>
</dbReference>
<accession>A0A0X3NTY8</accession>